<accession>A0AAN6W6Z9</accession>
<evidence type="ECO:0000256" key="1">
    <source>
        <dbReference type="SAM" id="MobiDB-lite"/>
    </source>
</evidence>
<reference evidence="3" key="2">
    <citation type="submission" date="2023-05" db="EMBL/GenBank/DDBJ databases">
        <authorList>
            <consortium name="Lawrence Berkeley National Laboratory"/>
            <person name="Steindorff A."/>
            <person name="Hensen N."/>
            <person name="Bonometti L."/>
            <person name="Westerberg I."/>
            <person name="Brannstrom I.O."/>
            <person name="Guillou S."/>
            <person name="Cros-Aarteil S."/>
            <person name="Calhoun S."/>
            <person name="Haridas S."/>
            <person name="Kuo A."/>
            <person name="Mondo S."/>
            <person name="Pangilinan J."/>
            <person name="Riley R."/>
            <person name="Labutti K."/>
            <person name="Andreopoulos B."/>
            <person name="Lipzen A."/>
            <person name="Chen C."/>
            <person name="Yanf M."/>
            <person name="Daum C."/>
            <person name="Ng V."/>
            <person name="Clum A."/>
            <person name="Ohm R."/>
            <person name="Martin F."/>
            <person name="Silar P."/>
            <person name="Natvig D."/>
            <person name="Lalanne C."/>
            <person name="Gautier V."/>
            <person name="Ament-Velasquez S.L."/>
            <person name="Kruys A."/>
            <person name="Hutchinson M.I."/>
            <person name="Powell A.J."/>
            <person name="Barry K."/>
            <person name="Miller A.N."/>
            <person name="Grigoriev I.V."/>
            <person name="Debuchy R."/>
            <person name="Gladieux P."/>
            <person name="Thoren M.H."/>
            <person name="Johannesson H."/>
        </authorList>
    </citation>
    <scope>NUCLEOTIDE SEQUENCE</scope>
    <source>
        <strain evidence="3">CBS 892.96</strain>
    </source>
</reference>
<feature type="region of interest" description="Disordered" evidence="1">
    <location>
        <begin position="1"/>
        <end position="39"/>
    </location>
</feature>
<dbReference type="InterPro" id="IPR053137">
    <property type="entry name" value="NLR-like"/>
</dbReference>
<dbReference type="PANTHER" id="PTHR46082">
    <property type="entry name" value="ATP/GTP-BINDING PROTEIN-RELATED"/>
    <property type="match status" value="1"/>
</dbReference>
<feature type="compositionally biased region" description="Low complexity" evidence="1">
    <location>
        <begin position="232"/>
        <end position="246"/>
    </location>
</feature>
<dbReference type="Pfam" id="PF13374">
    <property type="entry name" value="TPR_10"/>
    <property type="match status" value="1"/>
</dbReference>
<dbReference type="Gene3D" id="1.25.40.10">
    <property type="entry name" value="Tetratricopeptide repeat domain"/>
    <property type="match status" value="2"/>
</dbReference>
<dbReference type="InterPro" id="IPR025676">
    <property type="entry name" value="Clr5_dom"/>
</dbReference>
<reference evidence="3" key="1">
    <citation type="journal article" date="2023" name="Mol. Phylogenet. Evol.">
        <title>Genome-scale phylogeny and comparative genomics of the fungal order Sordariales.</title>
        <authorList>
            <person name="Hensen N."/>
            <person name="Bonometti L."/>
            <person name="Westerberg I."/>
            <person name="Brannstrom I.O."/>
            <person name="Guillou S."/>
            <person name="Cros-Aarteil S."/>
            <person name="Calhoun S."/>
            <person name="Haridas S."/>
            <person name="Kuo A."/>
            <person name="Mondo S."/>
            <person name="Pangilinan J."/>
            <person name="Riley R."/>
            <person name="LaButti K."/>
            <person name="Andreopoulos B."/>
            <person name="Lipzen A."/>
            <person name="Chen C."/>
            <person name="Yan M."/>
            <person name="Daum C."/>
            <person name="Ng V."/>
            <person name="Clum A."/>
            <person name="Steindorff A."/>
            <person name="Ohm R.A."/>
            <person name="Martin F."/>
            <person name="Silar P."/>
            <person name="Natvig D.O."/>
            <person name="Lalanne C."/>
            <person name="Gautier V."/>
            <person name="Ament-Velasquez S.L."/>
            <person name="Kruys A."/>
            <person name="Hutchinson M.I."/>
            <person name="Powell A.J."/>
            <person name="Barry K."/>
            <person name="Miller A.N."/>
            <person name="Grigoriev I.V."/>
            <person name="Debuchy R."/>
            <person name="Gladieux P."/>
            <person name="Hiltunen Thoren M."/>
            <person name="Johannesson H."/>
        </authorList>
    </citation>
    <scope>NUCLEOTIDE SEQUENCE</scope>
    <source>
        <strain evidence="3">CBS 892.96</strain>
    </source>
</reference>
<dbReference type="Proteomes" id="UP001302321">
    <property type="component" value="Unassembled WGS sequence"/>
</dbReference>
<gene>
    <name evidence="3" type="ORF">QBC36DRAFT_7540</name>
</gene>
<feature type="compositionally biased region" description="Low complexity" evidence="1">
    <location>
        <begin position="29"/>
        <end position="39"/>
    </location>
</feature>
<dbReference type="Pfam" id="PF14420">
    <property type="entry name" value="Clr5"/>
    <property type="match status" value="1"/>
</dbReference>
<dbReference type="SUPFAM" id="SSF48452">
    <property type="entry name" value="TPR-like"/>
    <property type="match status" value="1"/>
</dbReference>
<evidence type="ECO:0000313" key="3">
    <source>
        <dbReference type="EMBL" id="KAK4176549.1"/>
    </source>
</evidence>
<proteinExistence type="predicted"/>
<evidence type="ECO:0000259" key="2">
    <source>
        <dbReference type="Pfam" id="PF14420"/>
    </source>
</evidence>
<dbReference type="SMART" id="SM00028">
    <property type="entry name" value="TPR"/>
    <property type="match status" value="3"/>
</dbReference>
<evidence type="ECO:0000313" key="4">
    <source>
        <dbReference type="Proteomes" id="UP001302321"/>
    </source>
</evidence>
<protein>
    <recommendedName>
        <fullName evidence="2">Clr5 domain-containing protein</fullName>
    </recommendedName>
</protein>
<dbReference type="EMBL" id="MU866193">
    <property type="protein sequence ID" value="KAK4176549.1"/>
    <property type="molecule type" value="Genomic_DNA"/>
</dbReference>
<dbReference type="AlphaFoldDB" id="A0AAN6W6Z9"/>
<organism evidence="3 4">
    <name type="scientific">Triangularia setosa</name>
    <dbReference type="NCBI Taxonomy" id="2587417"/>
    <lineage>
        <taxon>Eukaryota</taxon>
        <taxon>Fungi</taxon>
        <taxon>Dikarya</taxon>
        <taxon>Ascomycota</taxon>
        <taxon>Pezizomycotina</taxon>
        <taxon>Sordariomycetes</taxon>
        <taxon>Sordariomycetidae</taxon>
        <taxon>Sordariales</taxon>
        <taxon>Podosporaceae</taxon>
        <taxon>Triangularia</taxon>
    </lineage>
</organism>
<dbReference type="Pfam" id="PF13424">
    <property type="entry name" value="TPR_12"/>
    <property type="match status" value="2"/>
</dbReference>
<feature type="compositionally biased region" description="Low complexity" evidence="1">
    <location>
        <begin position="183"/>
        <end position="202"/>
    </location>
</feature>
<comment type="caution">
    <text evidence="3">The sequence shown here is derived from an EMBL/GenBank/DDBJ whole genome shotgun (WGS) entry which is preliminary data.</text>
</comment>
<feature type="domain" description="Clr5" evidence="2">
    <location>
        <begin position="58"/>
        <end position="110"/>
    </location>
</feature>
<feature type="region of interest" description="Disordered" evidence="1">
    <location>
        <begin position="180"/>
        <end position="204"/>
    </location>
</feature>
<name>A0AAN6W6Z9_9PEZI</name>
<feature type="region of interest" description="Disordered" evidence="1">
    <location>
        <begin position="231"/>
        <end position="251"/>
    </location>
</feature>
<dbReference type="InterPro" id="IPR019734">
    <property type="entry name" value="TPR_rpt"/>
</dbReference>
<dbReference type="InterPro" id="IPR011990">
    <property type="entry name" value="TPR-like_helical_dom_sf"/>
</dbReference>
<sequence length="585" mass="64814">MESSTVSLDSVPMDIGQDASGPSAQFQASSTSVPTSTIPVTRKPINRTRKAKAAVIRDEAWERHKDQIIELHIRQDKTLQQVADIFQRDFEFEATIRQWRSRISKWGLDKKVKTKEMAAISLLRHQRNVEEPEKRRRKFEVRGALVSDRKITRFEKGKAVIPPITTAGLNDMDIPPDVKYWTASDNSGSGSSASEHSGGSASPTSVMTLSPALSIITLQLSGYGNSEFGGQSPRTFSVSSPSTSSPGNFNDDSGAAETMMALTTLERVGDCYHSQGRYKTALEVYRKLAKQARQQYGIRSEQFITAAVRLGETLLNQGRAPEAKKLLERSYSLSLALAGGANHSLSLGCLSSLCRALISLGQLPEAKEHHSRGWEISKRVNGPTHLETLLHHVGLADVCRGTGQLSKAISLYHELLHLADERLDFPTVQAWTGLAVAYGLRHDFNSAISYAQSAVERVEKVKGNDHPNTLSRRDDLTALYVRANILSDAEAMCWQNYERKARVLGKGHPETLLNQQIMVTILLGQNRSDEALKLCQQVLGQLERNLGKGHPRTMVSRLLMVDIWRIKGESEKAMATFEECRSLRG</sequence>
<keyword evidence="4" id="KW-1185">Reference proteome</keyword>
<dbReference type="PANTHER" id="PTHR46082:SF11">
    <property type="entry name" value="AAA+ ATPASE DOMAIN-CONTAINING PROTEIN-RELATED"/>
    <property type="match status" value="1"/>
</dbReference>